<feature type="compositionally biased region" description="Low complexity" evidence="1">
    <location>
        <begin position="297"/>
        <end position="306"/>
    </location>
</feature>
<gene>
    <name evidence="2" type="ORF">FHX72_001160</name>
</gene>
<comment type="caution">
    <text evidence="2">The sequence shown here is derived from an EMBL/GenBank/DDBJ whole genome shotgun (WGS) entry which is preliminary data.</text>
</comment>
<keyword evidence="3" id="KW-1185">Reference proteome</keyword>
<feature type="compositionally biased region" description="Basic residues" evidence="1">
    <location>
        <begin position="285"/>
        <end position="295"/>
    </location>
</feature>
<dbReference type="AlphaFoldDB" id="A0A7W4YF04"/>
<evidence type="ECO:0000313" key="3">
    <source>
        <dbReference type="Proteomes" id="UP000545286"/>
    </source>
</evidence>
<organism evidence="2 3">
    <name type="scientific">Pseudoclavibacter helvolus</name>
    <dbReference type="NCBI Taxonomy" id="255205"/>
    <lineage>
        <taxon>Bacteria</taxon>
        <taxon>Bacillati</taxon>
        <taxon>Actinomycetota</taxon>
        <taxon>Actinomycetes</taxon>
        <taxon>Micrococcales</taxon>
        <taxon>Microbacteriaceae</taxon>
        <taxon>Pseudoclavibacter</taxon>
    </lineage>
</organism>
<proteinExistence type="predicted"/>
<reference evidence="2 3" key="1">
    <citation type="submission" date="2020-08" db="EMBL/GenBank/DDBJ databases">
        <title>Sequencing the genomes of 1000 actinobacteria strains.</title>
        <authorList>
            <person name="Klenk H.-P."/>
        </authorList>
    </citation>
    <scope>NUCLEOTIDE SEQUENCE [LARGE SCALE GENOMIC DNA]</scope>
    <source>
        <strain evidence="2 3">DSM 20419</strain>
    </source>
</reference>
<dbReference type="Proteomes" id="UP000545286">
    <property type="component" value="Unassembled WGS sequence"/>
</dbReference>
<evidence type="ECO:0000256" key="1">
    <source>
        <dbReference type="SAM" id="MobiDB-lite"/>
    </source>
</evidence>
<name>A0A7W4YF04_9MICO</name>
<evidence type="ECO:0000313" key="2">
    <source>
        <dbReference type="EMBL" id="MBB2957048.1"/>
    </source>
</evidence>
<feature type="region of interest" description="Disordered" evidence="1">
    <location>
        <begin position="281"/>
        <end position="306"/>
    </location>
</feature>
<accession>A0A7W4YF04</accession>
<dbReference type="EMBL" id="JACHWJ010000001">
    <property type="protein sequence ID" value="MBB2957048.1"/>
    <property type="molecule type" value="Genomic_DNA"/>
</dbReference>
<protein>
    <submittedName>
        <fullName evidence="2">Bacteriocin biosynthesis cyclodehydratase domain-containing protein</fullName>
    </submittedName>
</protein>
<feature type="region of interest" description="Disordered" evidence="1">
    <location>
        <begin position="78"/>
        <end position="102"/>
    </location>
</feature>
<sequence length="306" mass="32764">MDLRLPPGVPIVWRSPTELQLGGTTARAVIKSPSVSAERFIESLRSPGTLEQFHERGARLGLSSAEVRALLDSVSTLLDAPPSQQRKRSARTARSGSGRPPVVLVRGTVAGDDIAEHIAALGCAVRRAGEDYQPPLPAEIGLVVDCADYVLPPRRYTPLMAADVPHLAVIAEDDGATVGPFVLPGRTPCVRCDDLNRLDADRSWAAIATQLAVTSRAPLSRLTKELVRSLVSNSVSSWLTDGTASAYCASDTWTIDALTCEIRRTRRSFHDECGCRALPGSEKRAARRPAARRTARASDAGASVRA</sequence>
<dbReference type="Gene3D" id="3.40.50.720">
    <property type="entry name" value="NAD(P)-binding Rossmann-like Domain"/>
    <property type="match status" value="1"/>
</dbReference>